<dbReference type="Proteomes" id="UP001576780">
    <property type="component" value="Unassembled WGS sequence"/>
</dbReference>
<reference evidence="2 3" key="1">
    <citation type="submission" date="2024-09" db="EMBL/GenBank/DDBJ databases">
        <title>Floridaenema gen nov. (Aerosakkonemataceae, Aerosakkonematales ord. nov., Cyanobacteria) from benthic tropical and subtropical fresh waters, with the description of four new species.</title>
        <authorList>
            <person name="Moretto J.A."/>
            <person name="Berthold D.E."/>
            <person name="Lefler F.W."/>
            <person name="Huang I.-S."/>
            <person name="Laughinghouse H. IV."/>
        </authorList>
    </citation>
    <scope>NUCLEOTIDE SEQUENCE [LARGE SCALE GENOMIC DNA]</scope>
    <source>
        <strain evidence="2 3">BLCC-F167</strain>
    </source>
</reference>
<protein>
    <recommendedName>
        <fullName evidence="4">Mobilization protein</fullName>
    </recommendedName>
</protein>
<proteinExistence type="predicted"/>
<keyword evidence="3" id="KW-1185">Reference proteome</keyword>
<evidence type="ECO:0008006" key="4">
    <source>
        <dbReference type="Google" id="ProtNLM"/>
    </source>
</evidence>
<dbReference type="RefSeq" id="WP_413280325.1">
    <property type="nucleotide sequence ID" value="NZ_JBHFNT010000230.1"/>
</dbReference>
<evidence type="ECO:0000313" key="2">
    <source>
        <dbReference type="EMBL" id="MFB2837988.1"/>
    </source>
</evidence>
<comment type="caution">
    <text evidence="2">The sequence shown here is derived from an EMBL/GenBank/DDBJ whole genome shotgun (WGS) entry which is preliminary data.</text>
</comment>
<name>A0ABV4WSB8_9CYAN</name>
<evidence type="ECO:0000313" key="3">
    <source>
        <dbReference type="Proteomes" id="UP001576780"/>
    </source>
</evidence>
<organism evidence="2 3">
    <name type="scientific">Floridaenema evergladense BLCC-F167</name>
    <dbReference type="NCBI Taxonomy" id="3153639"/>
    <lineage>
        <taxon>Bacteria</taxon>
        <taxon>Bacillati</taxon>
        <taxon>Cyanobacteriota</taxon>
        <taxon>Cyanophyceae</taxon>
        <taxon>Oscillatoriophycideae</taxon>
        <taxon>Aerosakkonematales</taxon>
        <taxon>Aerosakkonemataceae</taxon>
        <taxon>Floridanema</taxon>
        <taxon>Floridanema evergladense</taxon>
    </lineage>
</organism>
<accession>A0ABV4WSB8</accession>
<dbReference type="EMBL" id="JBHFNT010000230">
    <property type="protein sequence ID" value="MFB2837988.1"/>
    <property type="molecule type" value="Genomic_DNA"/>
</dbReference>
<evidence type="ECO:0000256" key="1">
    <source>
        <dbReference type="SAM" id="MobiDB-lite"/>
    </source>
</evidence>
<gene>
    <name evidence="2" type="ORF">ACE1CA_26090</name>
</gene>
<sequence>MPRTNKLPQVEQKPLSDSEPDIDPQVSGSLPLLVAQTSLDEELVTPEFTTPVTSFALLENNSYSDSVDKQLTYIHFWGGERGGAGKSTGSRVMLHFLLEVVKDSTFYLVETDRSRPDVKTYYGELLGHRCIDAFFSEAEFKSNSADIIFEKALQTNVLVNLPAQIAVPFDEWIERNCLAEMTAEKNIKMVMWFVCSGEEDSVDLFFQSLKKYGGWMQHVFVRNEGVCPDEGVWQRIAQLPKMKQAQEQYHFPVINLPKFYMADRDALKTNPMPFEQALKRNDIFTELGKKRTHKFLDKAAQEFHKTGLFDVNY</sequence>
<feature type="region of interest" description="Disordered" evidence="1">
    <location>
        <begin position="1"/>
        <end position="27"/>
    </location>
</feature>